<keyword evidence="2" id="KW-1185">Reference proteome</keyword>
<proteinExistence type="predicted"/>
<reference evidence="1 2" key="1">
    <citation type="journal article" date="2016" name="Int. J. Syst. Evol. Microbiol.">
        <title>Descriptions of Anaerotaenia torta gen. nov., sp. nov. and Anaerocolumna cellulosilytica gen. nov., sp. nov. isolated from a methanogenic reactor of cattle waste.</title>
        <authorList>
            <person name="Uek A."/>
            <person name="Ohtaki Y."/>
            <person name="Kaku N."/>
            <person name="Ueki K."/>
        </authorList>
    </citation>
    <scope>NUCLEOTIDE SEQUENCE [LARGE SCALE GENOMIC DNA]</scope>
    <source>
        <strain evidence="1 2">SN021</strain>
    </source>
</reference>
<sequence length="436" mass="50664">MKLTLPRWLIILAAVLLTIQPSLQTFAKTEEFKSMNLELSIPEDTIVLTKDTPDTDELWSMAGIIDPKTEKGTFDDMGVKAILYDPNTKTLVRLMQKTSKDSRDIFNLSLLSEEELTSFFDKLTKTDSEDTSTKTTIEKYAPSEAEMPFFRFTIELTQDNIPITEIIYGTIINGYMTAFDIYEENSTEPVDETYVKNLVSGAHFTKIMDKEEAKKLENQYMIRSVIMLVVFFAAIVVCILLLKRNNKRKLVLKKTKGEELTKFYAEQKRKEEQNIKDTVVFINRTLYDQTIIKSYFIYNEIYKKIKYWIITAIILAGFIFLNFSGYSLVLCVIVISILLFILIYLNGIRIEKLVTQTLKSFDTKKGTHAIFTFYDNYLTLSGIQYISQYPYTQITELKEYKDYIFIYFGPDKAVYLSKDGFENPDEFMKFIKGNIK</sequence>
<dbReference type="EMBL" id="AP023367">
    <property type="protein sequence ID" value="BCJ94287.1"/>
    <property type="molecule type" value="Genomic_DNA"/>
</dbReference>
<dbReference type="AlphaFoldDB" id="A0A6S6R2I3"/>
<organism evidence="1 2">
    <name type="scientific">Anaerocolumna cellulosilytica</name>
    <dbReference type="NCBI Taxonomy" id="433286"/>
    <lineage>
        <taxon>Bacteria</taxon>
        <taxon>Bacillati</taxon>
        <taxon>Bacillota</taxon>
        <taxon>Clostridia</taxon>
        <taxon>Lachnospirales</taxon>
        <taxon>Lachnospiraceae</taxon>
        <taxon>Anaerocolumna</taxon>
    </lineage>
</organism>
<gene>
    <name evidence="1" type="ORF">acsn021_18560</name>
</gene>
<dbReference type="InterPro" id="IPR025588">
    <property type="entry name" value="YcxB-like_C"/>
</dbReference>
<name>A0A6S6R2I3_9FIRM</name>
<dbReference type="Pfam" id="PF14317">
    <property type="entry name" value="YcxB"/>
    <property type="match status" value="1"/>
</dbReference>
<dbReference type="RefSeq" id="WP_184091156.1">
    <property type="nucleotide sequence ID" value="NZ_AP023367.1"/>
</dbReference>
<accession>A0A6S6R2I3</accession>
<evidence type="ECO:0000313" key="1">
    <source>
        <dbReference type="EMBL" id="BCJ94287.1"/>
    </source>
</evidence>
<protein>
    <submittedName>
        <fullName evidence="1">Uncharacterized protein</fullName>
    </submittedName>
</protein>
<evidence type="ECO:0000313" key="2">
    <source>
        <dbReference type="Proteomes" id="UP000515561"/>
    </source>
</evidence>
<dbReference type="KEGG" id="acel:acsn021_18560"/>
<dbReference type="Proteomes" id="UP000515561">
    <property type="component" value="Chromosome"/>
</dbReference>